<evidence type="ECO:0000259" key="12">
    <source>
        <dbReference type="PROSITE" id="PS50109"/>
    </source>
</evidence>
<keyword evidence="9" id="KW-0902">Two-component regulatory system</keyword>
<evidence type="ECO:0000259" key="13">
    <source>
        <dbReference type="PROSITE" id="PS50885"/>
    </source>
</evidence>
<evidence type="ECO:0000313" key="14">
    <source>
        <dbReference type="EMBL" id="ADZ71335.1"/>
    </source>
</evidence>
<keyword evidence="8 11" id="KW-1133">Transmembrane helix</keyword>
<protein>
    <recommendedName>
        <fullName evidence="3">histidine kinase</fullName>
        <ecNumber evidence="3">2.7.13.3</ecNumber>
    </recommendedName>
</protein>
<evidence type="ECO:0000256" key="4">
    <source>
        <dbReference type="ARBA" id="ARBA00022553"/>
    </source>
</evidence>
<dbReference type="OrthoDB" id="9809567at2"/>
<keyword evidence="10 11" id="KW-0472">Membrane</keyword>
<dbReference type="PRINTS" id="PR00344">
    <property type="entry name" value="BCTRLSENSOR"/>
</dbReference>
<dbReference type="InterPro" id="IPR003660">
    <property type="entry name" value="HAMP_dom"/>
</dbReference>
<dbReference type="PROSITE" id="PS50109">
    <property type="entry name" value="HIS_KIN"/>
    <property type="match status" value="1"/>
</dbReference>
<dbReference type="eggNOG" id="COG0642">
    <property type="taxonomic scope" value="Bacteria"/>
</dbReference>
<feature type="transmembrane region" description="Helical" evidence="11">
    <location>
        <begin position="171"/>
        <end position="194"/>
    </location>
</feature>
<feature type="domain" description="HAMP" evidence="13">
    <location>
        <begin position="195"/>
        <end position="246"/>
    </location>
</feature>
<reference evidence="14 15" key="1">
    <citation type="journal article" date="2011" name="J. Bacteriol.">
        <title>Complete genome sequence of Polymorphum gilvum SL003B-26A1T, a crude oil-degrading bacterium from oil-polluted saline soil.</title>
        <authorList>
            <person name="Li S.G."/>
            <person name="Tang Y.Q."/>
            <person name="Nie Y."/>
            <person name="Cai M."/>
            <person name="Wu X.L."/>
        </authorList>
    </citation>
    <scope>NUCLEOTIDE SEQUENCE [LARGE SCALE GENOMIC DNA]</scope>
    <source>
        <strain evidence="15">LMG 25793 / CGMCC 1.9160 / SL003B-26A1</strain>
    </source>
</reference>
<name>F2J6G1_POLGS</name>
<dbReference type="HOGENOM" id="CLU_000445_42_3_5"/>
<dbReference type="PATRIC" id="fig|991905.3.peg.2988"/>
<dbReference type="InterPro" id="IPR003594">
    <property type="entry name" value="HATPase_dom"/>
</dbReference>
<dbReference type="Gene3D" id="1.10.287.130">
    <property type="match status" value="1"/>
</dbReference>
<dbReference type="InterPro" id="IPR005467">
    <property type="entry name" value="His_kinase_dom"/>
</dbReference>
<dbReference type="Gene3D" id="3.30.565.10">
    <property type="entry name" value="Histidine kinase-like ATPase, C-terminal domain"/>
    <property type="match status" value="1"/>
</dbReference>
<dbReference type="PROSITE" id="PS50885">
    <property type="entry name" value="HAMP"/>
    <property type="match status" value="1"/>
</dbReference>
<dbReference type="Proteomes" id="UP000008130">
    <property type="component" value="Chromosome"/>
</dbReference>
<proteinExistence type="predicted"/>
<dbReference type="GO" id="GO:0000160">
    <property type="term" value="P:phosphorelay signal transduction system"/>
    <property type="evidence" value="ECO:0007669"/>
    <property type="project" value="UniProtKB-KW"/>
</dbReference>
<evidence type="ECO:0000256" key="3">
    <source>
        <dbReference type="ARBA" id="ARBA00012438"/>
    </source>
</evidence>
<accession>F2J6G1</accession>
<dbReference type="RefSeq" id="WP_013653648.1">
    <property type="nucleotide sequence ID" value="NC_015259.1"/>
</dbReference>
<evidence type="ECO:0000256" key="7">
    <source>
        <dbReference type="ARBA" id="ARBA00022777"/>
    </source>
</evidence>
<evidence type="ECO:0000256" key="1">
    <source>
        <dbReference type="ARBA" id="ARBA00000085"/>
    </source>
</evidence>
<dbReference type="SUPFAM" id="SSF55874">
    <property type="entry name" value="ATPase domain of HSP90 chaperone/DNA topoisomerase II/histidine kinase"/>
    <property type="match status" value="1"/>
</dbReference>
<dbReference type="AlphaFoldDB" id="F2J6G1"/>
<evidence type="ECO:0000256" key="9">
    <source>
        <dbReference type="ARBA" id="ARBA00023012"/>
    </source>
</evidence>
<keyword evidence="6 11" id="KW-0812">Transmembrane</keyword>
<evidence type="ECO:0000256" key="11">
    <source>
        <dbReference type="SAM" id="Phobius"/>
    </source>
</evidence>
<dbReference type="KEGG" id="pgv:SL003B_2912"/>
<feature type="domain" description="Histidine kinase" evidence="12">
    <location>
        <begin position="254"/>
        <end position="459"/>
    </location>
</feature>
<dbReference type="PANTHER" id="PTHR45436:SF5">
    <property type="entry name" value="SENSOR HISTIDINE KINASE TRCS"/>
    <property type="match status" value="1"/>
</dbReference>
<dbReference type="EC" id="2.7.13.3" evidence="3"/>
<keyword evidence="15" id="KW-1185">Reference proteome</keyword>
<dbReference type="GO" id="GO:0004673">
    <property type="term" value="F:protein histidine kinase activity"/>
    <property type="evidence" value="ECO:0007669"/>
    <property type="project" value="UniProtKB-EC"/>
</dbReference>
<dbReference type="SMART" id="SM00387">
    <property type="entry name" value="HATPase_c"/>
    <property type="match status" value="1"/>
</dbReference>
<evidence type="ECO:0000313" key="15">
    <source>
        <dbReference type="Proteomes" id="UP000008130"/>
    </source>
</evidence>
<comment type="catalytic activity">
    <reaction evidence="1">
        <text>ATP + protein L-histidine = ADP + protein N-phospho-L-histidine.</text>
        <dbReference type="EC" id="2.7.13.3"/>
    </reaction>
</comment>
<dbReference type="PANTHER" id="PTHR45436">
    <property type="entry name" value="SENSOR HISTIDINE KINASE YKOH"/>
    <property type="match status" value="1"/>
</dbReference>
<sequence>MRTEAEAGAPGARRSLAARLVLVASLWSTGALVVAGFILVGLYRAAGERAFDSQLEVYQKAIIGALAPVEGEALNRPENLGEPRFSLPLSGWYWTVSEADGGVRVFSSASLVGDPLAEPDLGGRDAASAFATGPGGEEIRIHRRVVGFNGKRYVIAVAGKTETFRQEVRDFAGQVALTLAVFGIGLIGAVFLQVRIGLMPLARLSASLAAVRRGDAERIEEDLPREIAPLAVELNALILSNREIVERARTHVGNLAHALKTPLSVIANEARATGGPFADKVAEQAVLMRTQVDHHLERARMAAQRRVIGVSTPVEPALARLARAMGRIHGERGLAIEAAAPGDLRFRGEQQDLEEMAGNLMDNACKWAARRVSVSAAARPGGEGGRALFELVVDDDGPGLTAEERREAVKRGRRLDETVPGTGLGLSIVADLAALYGGRLELDDSPLGGLRARLVLPSV</sequence>
<dbReference type="STRING" id="991905.SL003B_2912"/>
<keyword evidence="4" id="KW-0597">Phosphoprotein</keyword>
<evidence type="ECO:0000256" key="2">
    <source>
        <dbReference type="ARBA" id="ARBA00004370"/>
    </source>
</evidence>
<evidence type="ECO:0000256" key="10">
    <source>
        <dbReference type="ARBA" id="ARBA00023136"/>
    </source>
</evidence>
<dbReference type="InterPro" id="IPR004358">
    <property type="entry name" value="Sig_transdc_His_kin-like_C"/>
</dbReference>
<keyword evidence="7 14" id="KW-0418">Kinase</keyword>
<feature type="transmembrane region" description="Helical" evidence="11">
    <location>
        <begin position="20"/>
        <end position="43"/>
    </location>
</feature>
<dbReference type="Pfam" id="PF02518">
    <property type="entry name" value="HATPase_c"/>
    <property type="match status" value="1"/>
</dbReference>
<dbReference type="InterPro" id="IPR036890">
    <property type="entry name" value="HATPase_C_sf"/>
</dbReference>
<dbReference type="GO" id="GO:0005886">
    <property type="term" value="C:plasma membrane"/>
    <property type="evidence" value="ECO:0007669"/>
    <property type="project" value="TreeGrafter"/>
</dbReference>
<dbReference type="EMBL" id="CP002568">
    <property type="protein sequence ID" value="ADZ71335.1"/>
    <property type="molecule type" value="Genomic_DNA"/>
</dbReference>
<evidence type="ECO:0000256" key="8">
    <source>
        <dbReference type="ARBA" id="ARBA00022989"/>
    </source>
</evidence>
<comment type="subcellular location">
    <subcellularLocation>
        <location evidence="2">Membrane</location>
    </subcellularLocation>
</comment>
<evidence type="ECO:0000256" key="6">
    <source>
        <dbReference type="ARBA" id="ARBA00022692"/>
    </source>
</evidence>
<evidence type="ECO:0000256" key="5">
    <source>
        <dbReference type="ARBA" id="ARBA00022679"/>
    </source>
</evidence>
<gene>
    <name evidence="14" type="ordered locus">SL003B_2912</name>
</gene>
<organism evidence="14 15">
    <name type="scientific">Polymorphum gilvum (strain LMG 25793 / CGMCC 1.9160 / SL003B-26A1)</name>
    <dbReference type="NCBI Taxonomy" id="991905"/>
    <lineage>
        <taxon>Bacteria</taxon>
        <taxon>Pseudomonadati</taxon>
        <taxon>Pseudomonadota</taxon>
        <taxon>Alphaproteobacteria</taxon>
        <taxon>Rhodobacterales</taxon>
        <taxon>Paracoccaceae</taxon>
        <taxon>Polymorphum</taxon>
    </lineage>
</organism>
<dbReference type="InterPro" id="IPR050428">
    <property type="entry name" value="TCS_sensor_his_kinase"/>
</dbReference>
<keyword evidence="5" id="KW-0808">Transferase</keyword>